<keyword evidence="4 11" id="KW-0812">Transmembrane</keyword>
<comment type="subcellular location">
    <subcellularLocation>
        <location evidence="1">Nucleus membrane</location>
        <topology evidence="1">Multi-pass membrane protein</topology>
    </subcellularLocation>
    <subcellularLocation>
        <location evidence="2">Rough endoplasmic reticulum membrane</location>
        <topology evidence="2">Multi-pass membrane protein</topology>
    </subcellularLocation>
</comment>
<feature type="compositionally biased region" description="Low complexity" evidence="10">
    <location>
        <begin position="313"/>
        <end position="323"/>
    </location>
</feature>
<feature type="region of interest" description="Disordered" evidence="10">
    <location>
        <begin position="206"/>
        <end position="275"/>
    </location>
</feature>
<dbReference type="GO" id="GO:0030867">
    <property type="term" value="C:rough endoplasmic reticulum membrane"/>
    <property type="evidence" value="ECO:0007669"/>
    <property type="project" value="UniProtKB-SubCell"/>
</dbReference>
<protein>
    <submittedName>
        <fullName evidence="12">Transmembrane protein 57b</fullName>
    </submittedName>
</protein>
<accession>A0A1A8FVB0</accession>
<keyword evidence="6 11" id="KW-1133">Transmembrane helix</keyword>
<comment type="similarity">
    <text evidence="3">Belongs to the macoilin family.</text>
</comment>
<evidence type="ECO:0000256" key="11">
    <source>
        <dbReference type="SAM" id="Phobius"/>
    </source>
</evidence>
<dbReference type="GO" id="GO:0031965">
    <property type="term" value="C:nuclear membrane"/>
    <property type="evidence" value="ECO:0007669"/>
    <property type="project" value="UniProtKB-SubCell"/>
</dbReference>
<keyword evidence="9" id="KW-0175">Coiled coil</keyword>
<feature type="region of interest" description="Disordered" evidence="10">
    <location>
        <begin position="310"/>
        <end position="391"/>
    </location>
</feature>
<feature type="transmembrane region" description="Helical" evidence="11">
    <location>
        <begin position="154"/>
        <end position="174"/>
    </location>
</feature>
<gene>
    <name evidence="12" type="primary">TMEM57B</name>
</gene>
<name>A0A1A8FVB0_9TELE</name>
<evidence type="ECO:0000256" key="4">
    <source>
        <dbReference type="ARBA" id="ARBA00022692"/>
    </source>
</evidence>
<feature type="transmembrane region" description="Helical" evidence="11">
    <location>
        <begin position="20"/>
        <end position="48"/>
    </location>
</feature>
<keyword evidence="8" id="KW-0539">Nucleus</keyword>
<evidence type="ECO:0000256" key="7">
    <source>
        <dbReference type="ARBA" id="ARBA00023136"/>
    </source>
</evidence>
<keyword evidence="5" id="KW-0256">Endoplasmic reticulum</keyword>
<sequence>MKRRNADCSKLRRPLKRNRITEGIYGSTFLYLKFLVVWALVLLADFVLEFRFEYLWPFWLFMRSVYDSFRYQGLAFSVFFVCVAFTSDIICLLFIPVQWLFFAASTYVWVQYVWHTERGVCLPTVSLWILFVYIEAAIRFKDLKNFHVDLCRPFAAHCIGYPVVTLGFGFKSYVSYKMRLRKQKEVQKENEFYMQLLQQALPPEQQMLQRQEREAEEAAAKGLSEIDAPPVTQNGAPANKKTAVPLPELEYKEKGKEGRNGGENKKQHNSILPSSVDSKIQEMEYMENHLNNKRLTTELGSTENLLLKEDINSSSSSSSSSSSRNCKNLSSNATTVNSSPRGYSATNGSVPSSAQPSSTGKNDKKHKLPVGKGTSGGSHKDPTDNCIPNNELKKPEALVRLEQDIKKLKADLQASRQVEQDLRSQIGSLGSAERSVRAELGQLRQENELLQNKLHNAVQAKQKDKQAVGQLEKRLKAEQDARANAEKQLAEERKRKKLEEATAARAVALAAASRGECTDTLRRRITELESECKKLTMDIKVKEDQIRELELKVQELHKYKENEKDTEVLMSALSAMQDKTQHLENSLSAETRIKLDLFSALGDAKRQLEIAQGQTLQKDQEIKDLKQKIAEVMAVMPSISYTADTSSMTPVAPHYSSKFMDTNPSGLDPNASVYQPLKK</sequence>
<dbReference type="GO" id="GO:0023041">
    <property type="term" value="P:neuronal signal transduction"/>
    <property type="evidence" value="ECO:0007669"/>
    <property type="project" value="InterPro"/>
</dbReference>
<feature type="compositionally biased region" description="Basic and acidic residues" evidence="10">
    <location>
        <begin position="249"/>
        <end position="266"/>
    </location>
</feature>
<evidence type="ECO:0000256" key="8">
    <source>
        <dbReference type="ARBA" id="ARBA00023242"/>
    </source>
</evidence>
<evidence type="ECO:0000256" key="9">
    <source>
        <dbReference type="SAM" id="Coils"/>
    </source>
</evidence>
<organism evidence="12">
    <name type="scientific">Nothobranchius korthausae</name>
    <dbReference type="NCBI Taxonomy" id="1143690"/>
    <lineage>
        <taxon>Eukaryota</taxon>
        <taxon>Metazoa</taxon>
        <taxon>Chordata</taxon>
        <taxon>Craniata</taxon>
        <taxon>Vertebrata</taxon>
        <taxon>Euteleostomi</taxon>
        <taxon>Actinopterygii</taxon>
        <taxon>Neopterygii</taxon>
        <taxon>Teleostei</taxon>
        <taxon>Neoteleostei</taxon>
        <taxon>Acanthomorphata</taxon>
        <taxon>Ovalentaria</taxon>
        <taxon>Atherinomorphae</taxon>
        <taxon>Cyprinodontiformes</taxon>
        <taxon>Nothobranchiidae</taxon>
        <taxon>Nothobranchius</taxon>
    </lineage>
</organism>
<dbReference type="AlphaFoldDB" id="A0A1A8FVB0"/>
<dbReference type="EMBL" id="HAEB01015532">
    <property type="protein sequence ID" value="SBQ62059.1"/>
    <property type="molecule type" value="Transcribed_RNA"/>
</dbReference>
<evidence type="ECO:0000256" key="5">
    <source>
        <dbReference type="ARBA" id="ARBA00022824"/>
    </source>
</evidence>
<reference evidence="12" key="2">
    <citation type="submission" date="2016-06" db="EMBL/GenBank/DDBJ databases">
        <title>The genome of a short-lived fish provides insights into sex chromosome evolution and the genetic control of aging.</title>
        <authorList>
            <person name="Reichwald K."/>
            <person name="Felder M."/>
            <person name="Petzold A."/>
            <person name="Koch P."/>
            <person name="Groth M."/>
            <person name="Platzer M."/>
        </authorList>
    </citation>
    <scope>NUCLEOTIDE SEQUENCE</scope>
    <source>
        <tissue evidence="12">Brain</tissue>
    </source>
</reference>
<feature type="coiled-coil region" evidence="9">
    <location>
        <begin position="398"/>
        <end position="566"/>
    </location>
</feature>
<feature type="transmembrane region" description="Helical" evidence="11">
    <location>
        <begin position="68"/>
        <end position="95"/>
    </location>
</feature>
<evidence type="ECO:0000313" key="12">
    <source>
        <dbReference type="EMBL" id="SBQ62059.1"/>
    </source>
</evidence>
<keyword evidence="7 11" id="KW-0472">Membrane</keyword>
<dbReference type="Pfam" id="PF09726">
    <property type="entry name" value="Macoilin"/>
    <property type="match status" value="1"/>
</dbReference>
<dbReference type="PANTHER" id="PTHR47464:SF3">
    <property type="entry name" value="MACOILIN-2 ISOFORM X1"/>
    <property type="match status" value="1"/>
</dbReference>
<evidence type="ECO:0000256" key="2">
    <source>
        <dbReference type="ARBA" id="ARBA00004269"/>
    </source>
</evidence>
<reference evidence="12" key="1">
    <citation type="submission" date="2016-05" db="EMBL/GenBank/DDBJ databases">
        <authorList>
            <person name="Lavstsen T."/>
            <person name="Jespersen J.S."/>
        </authorList>
    </citation>
    <scope>NUCLEOTIDE SEQUENCE</scope>
    <source>
        <tissue evidence="12">Brain</tissue>
    </source>
</reference>
<evidence type="ECO:0000256" key="3">
    <source>
        <dbReference type="ARBA" id="ARBA00008298"/>
    </source>
</evidence>
<evidence type="ECO:0000256" key="1">
    <source>
        <dbReference type="ARBA" id="ARBA00004232"/>
    </source>
</evidence>
<feature type="region of interest" description="Disordered" evidence="10">
    <location>
        <begin position="660"/>
        <end position="679"/>
    </location>
</feature>
<dbReference type="InterPro" id="IPR019130">
    <property type="entry name" value="Macoilin"/>
</dbReference>
<feature type="transmembrane region" description="Helical" evidence="11">
    <location>
        <begin position="116"/>
        <end position="134"/>
    </location>
</feature>
<feature type="compositionally biased region" description="Basic and acidic residues" evidence="10">
    <location>
        <begin position="210"/>
        <end position="219"/>
    </location>
</feature>
<evidence type="ECO:0000256" key="6">
    <source>
        <dbReference type="ARBA" id="ARBA00022989"/>
    </source>
</evidence>
<evidence type="ECO:0000256" key="10">
    <source>
        <dbReference type="SAM" id="MobiDB-lite"/>
    </source>
</evidence>
<dbReference type="PANTHER" id="PTHR47464">
    <property type="entry name" value="MACOILIN"/>
    <property type="match status" value="1"/>
</dbReference>
<feature type="compositionally biased region" description="Polar residues" evidence="10">
    <location>
        <begin position="324"/>
        <end position="360"/>
    </location>
</feature>
<proteinExistence type="inferred from homology"/>